<dbReference type="InterPro" id="IPR003769">
    <property type="entry name" value="ClpS_core"/>
</dbReference>
<evidence type="ECO:0000256" key="2">
    <source>
        <dbReference type="SAM" id="MobiDB-lite"/>
    </source>
</evidence>
<dbReference type="Gene3D" id="3.30.1390.10">
    <property type="match status" value="1"/>
</dbReference>
<dbReference type="PANTHER" id="PTHR33473">
    <property type="entry name" value="ATP-DEPENDENT CLP PROTEASE ADAPTER PROTEIN CLPS1, CHLOROPLASTIC"/>
    <property type="match status" value="1"/>
</dbReference>
<keyword evidence="5" id="KW-1185">Reference proteome</keyword>
<dbReference type="EMBL" id="JANFNH010000007">
    <property type="protein sequence ID" value="MCQ4042474.1"/>
    <property type="molecule type" value="Genomic_DNA"/>
</dbReference>
<dbReference type="RefSeq" id="WP_255926673.1">
    <property type="nucleotide sequence ID" value="NZ_JANFNH010000007.1"/>
</dbReference>
<name>A0ABT1PAS9_9ACTN</name>
<evidence type="ECO:0000256" key="1">
    <source>
        <dbReference type="HAMAP-Rule" id="MF_00302"/>
    </source>
</evidence>
<dbReference type="GO" id="GO:0006508">
    <property type="term" value="P:proteolysis"/>
    <property type="evidence" value="ECO:0007669"/>
    <property type="project" value="UniProtKB-KW"/>
</dbReference>
<dbReference type="NCBIfam" id="NF000668">
    <property type="entry name" value="PRK00033.1-1"/>
    <property type="match status" value="1"/>
</dbReference>
<dbReference type="GO" id="GO:0008233">
    <property type="term" value="F:peptidase activity"/>
    <property type="evidence" value="ECO:0007669"/>
    <property type="project" value="UniProtKB-KW"/>
</dbReference>
<evidence type="ECO:0000259" key="3">
    <source>
        <dbReference type="Pfam" id="PF02617"/>
    </source>
</evidence>
<feature type="domain" description="Adaptor protein ClpS core" evidence="3">
    <location>
        <begin position="27"/>
        <end position="98"/>
    </location>
</feature>
<dbReference type="InterPro" id="IPR022935">
    <property type="entry name" value="ClpS"/>
</dbReference>
<comment type="caution">
    <text evidence="4">The sequence shown here is derived from an EMBL/GenBank/DDBJ whole genome shotgun (WGS) entry which is preliminary data.</text>
</comment>
<dbReference type="Pfam" id="PF02617">
    <property type="entry name" value="ClpS"/>
    <property type="match status" value="1"/>
</dbReference>
<dbReference type="SUPFAM" id="SSF54736">
    <property type="entry name" value="ClpS-like"/>
    <property type="match status" value="1"/>
</dbReference>
<accession>A0ABT1PAS9</accession>
<organism evidence="4 5">
    <name type="scientific">Streptantibioticus rubrisoli</name>
    <dbReference type="NCBI Taxonomy" id="1387313"/>
    <lineage>
        <taxon>Bacteria</taxon>
        <taxon>Bacillati</taxon>
        <taxon>Actinomycetota</taxon>
        <taxon>Actinomycetes</taxon>
        <taxon>Kitasatosporales</taxon>
        <taxon>Streptomycetaceae</taxon>
        <taxon>Streptantibioticus</taxon>
    </lineage>
</organism>
<dbReference type="InterPro" id="IPR014719">
    <property type="entry name" value="Ribosomal_bL12_C/ClpS-like"/>
</dbReference>
<gene>
    <name evidence="1 4" type="primary">clpS</name>
    <name evidence="4" type="ORF">NON19_10620</name>
</gene>
<comment type="subunit">
    <text evidence="1">Binds to the N-terminal domain of the chaperone ClpA.</text>
</comment>
<sequence length="103" mass="11712">MGRVSVAPMEIERTESSEAVSEQPKPDVPWVTIVHNDPVNLMSYVTYVFQAYFGYPKDKAKKLMLDVHHKGRAVVSSGTREEMERDVQAMHGYGLWATLSQDR</sequence>
<evidence type="ECO:0000313" key="5">
    <source>
        <dbReference type="Proteomes" id="UP001206206"/>
    </source>
</evidence>
<keyword evidence="4" id="KW-0378">Hydrolase</keyword>
<reference evidence="4 5" key="1">
    <citation type="submission" date="2022-06" db="EMBL/GenBank/DDBJ databases">
        <title>Draft genome sequence of type strain Streptomyces rubrisoli DSM 42083.</title>
        <authorList>
            <person name="Duangmal K."/>
            <person name="Klaysubun C."/>
        </authorList>
    </citation>
    <scope>NUCLEOTIDE SEQUENCE [LARGE SCALE GENOMIC DNA]</scope>
    <source>
        <strain evidence="4 5">DSM 42083</strain>
    </source>
</reference>
<proteinExistence type="inferred from homology"/>
<dbReference type="Proteomes" id="UP001206206">
    <property type="component" value="Unassembled WGS sequence"/>
</dbReference>
<dbReference type="HAMAP" id="MF_00302">
    <property type="entry name" value="ClpS"/>
    <property type="match status" value="1"/>
</dbReference>
<keyword evidence="4" id="KW-0645">Protease</keyword>
<comment type="similarity">
    <text evidence="1">Belongs to the ClpS family.</text>
</comment>
<evidence type="ECO:0000313" key="4">
    <source>
        <dbReference type="EMBL" id="MCQ4042474.1"/>
    </source>
</evidence>
<comment type="function">
    <text evidence="1">Involved in the modulation of the specificity of the ClpAP-mediated ATP-dependent protein degradation.</text>
</comment>
<protein>
    <recommendedName>
        <fullName evidence="1">ATP-dependent Clp protease adapter protein ClpS</fullName>
    </recommendedName>
</protein>
<dbReference type="PANTHER" id="PTHR33473:SF19">
    <property type="entry name" value="ATP-DEPENDENT CLP PROTEASE ADAPTER PROTEIN CLPS"/>
    <property type="match status" value="1"/>
</dbReference>
<feature type="region of interest" description="Disordered" evidence="2">
    <location>
        <begin position="1"/>
        <end position="25"/>
    </location>
</feature>